<keyword evidence="3" id="KW-0012">Acyltransferase</keyword>
<feature type="transmembrane region" description="Helical" evidence="1">
    <location>
        <begin position="12"/>
        <end position="34"/>
    </location>
</feature>
<feature type="transmembrane region" description="Helical" evidence="1">
    <location>
        <begin position="279"/>
        <end position="298"/>
    </location>
</feature>
<feature type="domain" description="Acyltransferase 3" evidence="2">
    <location>
        <begin position="8"/>
        <end position="324"/>
    </location>
</feature>
<feature type="transmembrane region" description="Helical" evidence="1">
    <location>
        <begin position="198"/>
        <end position="216"/>
    </location>
</feature>
<sequence>MKDVNTNNFDFLRIVFASTVALAHLIGLSQVQIFQSYSKFFNTQVAIHGFFIISGFLIAKSYENSVSIKEYIIKRVRRIVPAYFFVVLGSAIFLVILSKNSINNYFLNFQFWKYLIANLTFQNYIEPCLPGVFNDNSICTVNGALWTIKVEEAFYLLVPVFYFLVNTKRFNIYLLTIITYLLSIAYFNYFLSIDAYRIAKQLPGALAFFVSGIILYKNFAFFIKWKHYLIVPCLIIFLTEQYMFSSHILKPFTFGVIVFYIAYNFKFLNTFGKYGDFTYGIYIFHFPIIQIFVHYKLFDKYNPYFTSVVLLIFVLALAVFSWYVIELPNLSKSRKSRQKKLISKS</sequence>
<dbReference type="Proteomes" id="UP001501433">
    <property type="component" value="Unassembled WGS sequence"/>
</dbReference>
<evidence type="ECO:0000259" key="2">
    <source>
        <dbReference type="Pfam" id="PF01757"/>
    </source>
</evidence>
<organism evidence="3 4">
    <name type="scientific">Litoribaculum gwangyangense</name>
    <dbReference type="NCBI Taxonomy" id="1130722"/>
    <lineage>
        <taxon>Bacteria</taxon>
        <taxon>Pseudomonadati</taxon>
        <taxon>Bacteroidota</taxon>
        <taxon>Flavobacteriia</taxon>
        <taxon>Flavobacteriales</taxon>
        <taxon>Flavobacteriaceae</taxon>
        <taxon>Litoribaculum</taxon>
    </lineage>
</organism>
<keyword evidence="1" id="KW-0812">Transmembrane</keyword>
<dbReference type="InterPro" id="IPR050879">
    <property type="entry name" value="Acyltransferase_3"/>
</dbReference>
<gene>
    <name evidence="3" type="ORF">GCM10023330_07120</name>
</gene>
<evidence type="ECO:0000313" key="3">
    <source>
        <dbReference type="EMBL" id="GAA4803512.1"/>
    </source>
</evidence>
<dbReference type="PANTHER" id="PTHR23028:SF53">
    <property type="entry name" value="ACYL_TRANSF_3 DOMAIN-CONTAINING PROTEIN"/>
    <property type="match status" value="1"/>
</dbReference>
<name>A0ABP9C425_9FLAO</name>
<feature type="transmembrane region" description="Helical" evidence="1">
    <location>
        <begin position="40"/>
        <end position="59"/>
    </location>
</feature>
<dbReference type="Pfam" id="PF01757">
    <property type="entry name" value="Acyl_transf_3"/>
    <property type="match status" value="1"/>
</dbReference>
<dbReference type="RefSeq" id="WP_345275557.1">
    <property type="nucleotide sequence ID" value="NZ_BAABJW010000001.1"/>
</dbReference>
<evidence type="ECO:0000256" key="1">
    <source>
        <dbReference type="SAM" id="Phobius"/>
    </source>
</evidence>
<feature type="transmembrane region" description="Helical" evidence="1">
    <location>
        <begin position="80"/>
        <end position="98"/>
    </location>
</feature>
<protein>
    <submittedName>
        <fullName evidence="3">Acyltransferase</fullName>
    </submittedName>
</protein>
<evidence type="ECO:0000313" key="4">
    <source>
        <dbReference type="Proteomes" id="UP001501433"/>
    </source>
</evidence>
<dbReference type="InterPro" id="IPR002656">
    <property type="entry name" value="Acyl_transf_3_dom"/>
</dbReference>
<keyword evidence="4" id="KW-1185">Reference proteome</keyword>
<proteinExistence type="predicted"/>
<accession>A0ABP9C425</accession>
<comment type="caution">
    <text evidence="3">The sequence shown here is derived from an EMBL/GenBank/DDBJ whole genome shotgun (WGS) entry which is preliminary data.</text>
</comment>
<feature type="transmembrane region" description="Helical" evidence="1">
    <location>
        <begin position="251"/>
        <end position="267"/>
    </location>
</feature>
<dbReference type="PANTHER" id="PTHR23028">
    <property type="entry name" value="ACETYLTRANSFERASE"/>
    <property type="match status" value="1"/>
</dbReference>
<reference evidence="4" key="1">
    <citation type="journal article" date="2019" name="Int. J. Syst. Evol. Microbiol.">
        <title>The Global Catalogue of Microorganisms (GCM) 10K type strain sequencing project: providing services to taxonomists for standard genome sequencing and annotation.</title>
        <authorList>
            <consortium name="The Broad Institute Genomics Platform"/>
            <consortium name="The Broad Institute Genome Sequencing Center for Infectious Disease"/>
            <person name="Wu L."/>
            <person name="Ma J."/>
        </authorList>
    </citation>
    <scope>NUCLEOTIDE SEQUENCE [LARGE SCALE GENOMIC DNA]</scope>
    <source>
        <strain evidence="4">JCM 18325</strain>
    </source>
</reference>
<feature type="transmembrane region" description="Helical" evidence="1">
    <location>
        <begin position="304"/>
        <end position="325"/>
    </location>
</feature>
<keyword evidence="1" id="KW-1133">Transmembrane helix</keyword>
<keyword evidence="1" id="KW-0472">Membrane</keyword>
<dbReference type="EMBL" id="BAABJW010000001">
    <property type="protein sequence ID" value="GAA4803512.1"/>
    <property type="molecule type" value="Genomic_DNA"/>
</dbReference>
<feature type="transmembrane region" description="Helical" evidence="1">
    <location>
        <begin position="172"/>
        <end position="192"/>
    </location>
</feature>
<keyword evidence="3" id="KW-0808">Transferase</keyword>
<dbReference type="GO" id="GO:0016746">
    <property type="term" value="F:acyltransferase activity"/>
    <property type="evidence" value="ECO:0007669"/>
    <property type="project" value="UniProtKB-KW"/>
</dbReference>